<dbReference type="RefSeq" id="WP_013275457.1">
    <property type="nucleotide sequence ID" value="NC_014377.1"/>
</dbReference>
<accession>D9S1Y3</accession>
<evidence type="ECO:0000256" key="1">
    <source>
        <dbReference type="SAM" id="MobiDB-lite"/>
    </source>
</evidence>
<keyword evidence="3" id="KW-1185">Reference proteome</keyword>
<organism evidence="2 3">
    <name type="scientific">Thermosediminibacter oceani (strain ATCC BAA-1034 / DSM 16646 / JW/IW-1228P)</name>
    <dbReference type="NCBI Taxonomy" id="555079"/>
    <lineage>
        <taxon>Bacteria</taxon>
        <taxon>Bacillati</taxon>
        <taxon>Bacillota</taxon>
        <taxon>Clostridia</taxon>
        <taxon>Thermosediminibacterales</taxon>
        <taxon>Thermosediminibacteraceae</taxon>
        <taxon>Thermosediminibacter</taxon>
    </lineage>
</organism>
<feature type="region of interest" description="Disordered" evidence="1">
    <location>
        <begin position="1"/>
        <end position="36"/>
    </location>
</feature>
<reference evidence="2 3" key="1">
    <citation type="journal article" date="2010" name="Stand. Genomic Sci.">
        <title>Complete genome sequence of Thermosediminibacter oceani type strain (JW/IW-1228P).</title>
        <authorList>
            <person name="Pitluck S."/>
            <person name="Yasawong M."/>
            <person name="Munk C."/>
            <person name="Nolan M."/>
            <person name="Lapidus A."/>
            <person name="Lucas S."/>
            <person name="Glavina Del Rio T."/>
            <person name="Tice H."/>
            <person name="Cheng J.F."/>
            <person name="Bruce D."/>
            <person name="Detter C."/>
            <person name="Tapia R."/>
            <person name="Han C."/>
            <person name="Goodwin L."/>
            <person name="Liolios K."/>
            <person name="Ivanova N."/>
            <person name="Mavromatis K."/>
            <person name="Mikhailova N."/>
            <person name="Pati A."/>
            <person name="Chen A."/>
            <person name="Palaniappan K."/>
            <person name="Land M."/>
            <person name="Hauser L."/>
            <person name="Chang Y.J."/>
            <person name="Jeffries C.D."/>
            <person name="Rohde M."/>
            <person name="Spring S."/>
            <person name="Sikorski J."/>
            <person name="Goker M."/>
            <person name="Woyke T."/>
            <person name="Bristow J."/>
            <person name="Eisen J.A."/>
            <person name="Markowitz V."/>
            <person name="Hugenholtz P."/>
            <person name="Kyrpides N.C."/>
            <person name="Klenk H.P."/>
        </authorList>
    </citation>
    <scope>NUCLEOTIDE SEQUENCE [LARGE SCALE GENOMIC DNA]</scope>
    <source>
        <strain evidence="3">ATCC BAA-1034 / DSM 16646 / JW/IW-1228P</strain>
    </source>
</reference>
<dbReference type="HOGENOM" id="CLU_1905786_0_0_9"/>
<dbReference type="STRING" id="555079.Toce_0638"/>
<evidence type="ECO:0000313" key="3">
    <source>
        <dbReference type="Proteomes" id="UP000000272"/>
    </source>
</evidence>
<feature type="compositionally biased region" description="Basic and acidic residues" evidence="1">
    <location>
        <begin position="1"/>
        <end position="24"/>
    </location>
</feature>
<dbReference type="OrthoDB" id="1729897at2"/>
<gene>
    <name evidence="2" type="ordered locus">Toce_0638</name>
</gene>
<evidence type="ECO:0000313" key="2">
    <source>
        <dbReference type="EMBL" id="ADL07410.1"/>
    </source>
</evidence>
<feature type="compositionally biased region" description="Polar residues" evidence="1">
    <location>
        <begin position="27"/>
        <end position="36"/>
    </location>
</feature>
<protein>
    <submittedName>
        <fullName evidence="2">Uncharacterized protein</fullName>
    </submittedName>
</protein>
<dbReference type="KEGG" id="toc:Toce_0638"/>
<dbReference type="EMBL" id="CP002131">
    <property type="protein sequence ID" value="ADL07410.1"/>
    <property type="molecule type" value="Genomic_DNA"/>
</dbReference>
<dbReference type="Proteomes" id="UP000000272">
    <property type="component" value="Chromosome"/>
</dbReference>
<dbReference type="AlphaFoldDB" id="D9S1Y3"/>
<sequence>MAKEELENAFKEPEEQESLIKNEESEATQTPENEPVSFTTVGKKLLRQAITTGNLKEALDKISNSIDLTKCAVECFTQITEKAQMKLEGKTLEFTDRGGTVQPTDKWVPMFLSLMKTEEFQHLMANFLYTIVK</sequence>
<proteinExistence type="predicted"/>
<name>D9S1Y3_THEOJ</name>